<reference evidence="8 9" key="1">
    <citation type="submission" date="2016-10" db="EMBL/GenBank/DDBJ databases">
        <authorList>
            <person name="Varghese N."/>
            <person name="Submissions S."/>
        </authorList>
    </citation>
    <scope>NUCLEOTIDE SEQUENCE [LARGE SCALE GENOMIC DNA]</scope>
    <source>
        <strain evidence="8 9">Mar_2010_102</strain>
    </source>
</reference>
<dbReference type="AlphaFoldDB" id="A0A1H1NZS1"/>
<name>A0A1H1NZS1_9FLAO</name>
<protein>
    <submittedName>
        <fullName evidence="8">Outer membrane transport energization protein ExbD</fullName>
    </submittedName>
</protein>
<evidence type="ECO:0000313" key="8">
    <source>
        <dbReference type="EMBL" id="SDS03849.1"/>
    </source>
</evidence>
<gene>
    <name evidence="8" type="ORF">SAMN04488552_1906</name>
</gene>
<keyword evidence="9" id="KW-1185">Reference proteome</keyword>
<organism evidence="8 9">
    <name type="scientific">Christiangramia echinicola</name>
    <dbReference type="NCBI Taxonomy" id="279359"/>
    <lineage>
        <taxon>Bacteria</taxon>
        <taxon>Pseudomonadati</taxon>
        <taxon>Bacteroidota</taxon>
        <taxon>Flavobacteriia</taxon>
        <taxon>Flavobacteriales</taxon>
        <taxon>Flavobacteriaceae</taxon>
        <taxon>Christiangramia</taxon>
    </lineage>
</organism>
<dbReference type="PANTHER" id="PTHR30558">
    <property type="entry name" value="EXBD MEMBRANE COMPONENT OF PMF-DRIVEN MACROMOLECULE IMPORT SYSTEM"/>
    <property type="match status" value="1"/>
</dbReference>
<keyword evidence="3" id="KW-1003">Cell membrane</keyword>
<dbReference type="GO" id="GO:0005886">
    <property type="term" value="C:plasma membrane"/>
    <property type="evidence" value="ECO:0007669"/>
    <property type="project" value="UniProtKB-SubCell"/>
</dbReference>
<proteinExistence type="inferred from homology"/>
<evidence type="ECO:0000256" key="3">
    <source>
        <dbReference type="ARBA" id="ARBA00022475"/>
    </source>
</evidence>
<evidence type="ECO:0000256" key="7">
    <source>
        <dbReference type="RuleBase" id="RU003879"/>
    </source>
</evidence>
<dbReference type="GO" id="GO:0015031">
    <property type="term" value="P:protein transport"/>
    <property type="evidence" value="ECO:0007669"/>
    <property type="project" value="UniProtKB-KW"/>
</dbReference>
<accession>A0A1H1NZS1</accession>
<keyword evidence="6" id="KW-0472">Membrane</keyword>
<evidence type="ECO:0000256" key="2">
    <source>
        <dbReference type="ARBA" id="ARBA00005811"/>
    </source>
</evidence>
<sequence length="130" mass="14354">MNLRGRNKISPEFSMSSMTDVVFLLLIFFMLTSPVITPEALDLILPKAKGKTTSKTTLSVSITKDLQVYINSERISNSALESTLKSRLAGEENPTIILRAEEGVPIEKAVNVMDIANRNSYKIVLAVKPE</sequence>
<dbReference type="Proteomes" id="UP000198858">
    <property type="component" value="Chromosome I"/>
</dbReference>
<evidence type="ECO:0000256" key="6">
    <source>
        <dbReference type="ARBA" id="ARBA00023136"/>
    </source>
</evidence>
<comment type="similarity">
    <text evidence="2 7">Belongs to the ExbD/TolR family.</text>
</comment>
<comment type="subcellular location">
    <subcellularLocation>
        <location evidence="1">Cell membrane</location>
        <topology evidence="1">Single-pass membrane protein</topology>
    </subcellularLocation>
    <subcellularLocation>
        <location evidence="7">Cell membrane</location>
        <topology evidence="7">Single-pass type II membrane protein</topology>
    </subcellularLocation>
</comment>
<dbReference type="InterPro" id="IPR003400">
    <property type="entry name" value="ExbD"/>
</dbReference>
<evidence type="ECO:0000256" key="4">
    <source>
        <dbReference type="ARBA" id="ARBA00022692"/>
    </source>
</evidence>
<evidence type="ECO:0000313" key="9">
    <source>
        <dbReference type="Proteomes" id="UP000198858"/>
    </source>
</evidence>
<dbReference type="Pfam" id="PF02472">
    <property type="entry name" value="ExbD"/>
    <property type="match status" value="1"/>
</dbReference>
<dbReference type="RefSeq" id="WP_026933492.1">
    <property type="nucleotide sequence ID" value="NZ_LT629745.1"/>
</dbReference>
<keyword evidence="4 7" id="KW-0812">Transmembrane</keyword>
<dbReference type="EMBL" id="LT629745">
    <property type="protein sequence ID" value="SDS03849.1"/>
    <property type="molecule type" value="Genomic_DNA"/>
</dbReference>
<dbReference type="GO" id="GO:0022857">
    <property type="term" value="F:transmembrane transporter activity"/>
    <property type="evidence" value="ECO:0007669"/>
    <property type="project" value="InterPro"/>
</dbReference>
<evidence type="ECO:0000256" key="5">
    <source>
        <dbReference type="ARBA" id="ARBA00022989"/>
    </source>
</evidence>
<dbReference type="Gene3D" id="3.30.420.270">
    <property type="match status" value="1"/>
</dbReference>
<keyword evidence="7" id="KW-0813">Transport</keyword>
<evidence type="ECO:0000256" key="1">
    <source>
        <dbReference type="ARBA" id="ARBA00004162"/>
    </source>
</evidence>
<keyword evidence="5" id="KW-1133">Transmembrane helix</keyword>
<dbReference type="STRING" id="1250231.SAMN04488552_1906"/>
<keyword evidence="7" id="KW-0653">Protein transport</keyword>